<dbReference type="InterPro" id="IPR007527">
    <property type="entry name" value="Znf_SWIM"/>
</dbReference>
<dbReference type="PROSITE" id="PS50966">
    <property type="entry name" value="ZF_SWIM"/>
    <property type="match status" value="1"/>
</dbReference>
<protein>
    <recommendedName>
        <fullName evidence="3">SWIM-type domain-containing protein</fullName>
    </recommendedName>
</protein>
<keyword evidence="5" id="KW-1185">Reference proteome</keyword>
<evidence type="ECO:0000259" key="3">
    <source>
        <dbReference type="PROSITE" id="PS50966"/>
    </source>
</evidence>
<feature type="domain" description="SWIM-type" evidence="3">
    <location>
        <begin position="570"/>
        <end position="619"/>
    </location>
</feature>
<evidence type="ECO:0000313" key="4">
    <source>
        <dbReference type="EMBL" id="KAK1682577.1"/>
    </source>
</evidence>
<dbReference type="Pfam" id="PF10551">
    <property type="entry name" value="MULE"/>
    <property type="match status" value="1"/>
</dbReference>
<reference evidence="4" key="1">
    <citation type="submission" date="2023-07" db="EMBL/GenBank/DDBJ databases">
        <title>A chromosome-level genome assembly of Lolium multiflorum.</title>
        <authorList>
            <person name="Chen Y."/>
            <person name="Copetti D."/>
            <person name="Kolliker R."/>
            <person name="Studer B."/>
        </authorList>
    </citation>
    <scope>NUCLEOTIDE SEQUENCE</scope>
    <source>
        <strain evidence="4">02402/16</strain>
        <tissue evidence="4">Leaf</tissue>
    </source>
</reference>
<sequence length="717" mass="81905">MEDVSRLFSLRGEPLDGRAHIVAELPQPRPMSLADLRLWILKLFRLHPETQDLFIMGFFREYSTNILSDSFVDVFTYSESVEVEPIHLESHLGGMEWDTRYISGDRCWTSFANKMKRKNMVQDFRLYVDCHQLQHYDALRKAARDDMLPPGTENLPTDDSHDNPSGPVQGPKLMPEEFSVYLDGWYNKNISLPEAWRAKQEALERKFGTFYSSYNSAPRLLQVIERSPGGFVDIQDTVVAGCEDFRVLHRIFWAFGHCIQAFRYCRPVLCVKGAPLCGKYQGVLLTALALDGNDCLVPVAFAVAESETKDSWLWFLRNVKQAVVKERSGVCIIHDYKAELVDSVDDIQNHPEEPHPWRDVQSRWCMQHLAQNFLAFFGDKKLMALFKRLCQQKRASKFANIWKELDESTLKCVSEKNGDEAELREDGDHGVDSPRKITKFSDWIRLKPKEKWSLLHDTNSARYGIMGTDMSDVYTHCHVLKGILSLPLGAIVEVTFKRMAKYFNNTSAAANEAINNPAIEFPQRVQDDMNLKMQKAHKHQVTICMNPKNKNVILGGDVVKYEVKTGQKSVTVHLYSKSNGIMKKSGGCTLRKSAACSCNNLRLLRRPCSHVMAVCCQIGVSTSTYISPYYSLPYLGNTWRGKFVLPENLRKYRAINQFWYESSYKSKMTTWIPDKKLECGLPVFLTSDSAQTGTDVEEQEQIIDSGAIPDHQGTKKH</sequence>
<dbReference type="PANTHER" id="PTHR31973:SF184">
    <property type="entry name" value="OS02G0685500 PROTEIN"/>
    <property type="match status" value="1"/>
</dbReference>
<proteinExistence type="predicted"/>
<evidence type="ECO:0000313" key="5">
    <source>
        <dbReference type="Proteomes" id="UP001231189"/>
    </source>
</evidence>
<feature type="region of interest" description="Disordered" evidence="2">
    <location>
        <begin position="147"/>
        <end position="170"/>
    </location>
</feature>
<keyword evidence="1" id="KW-0479">Metal-binding</keyword>
<evidence type="ECO:0000256" key="2">
    <source>
        <dbReference type="SAM" id="MobiDB-lite"/>
    </source>
</evidence>
<keyword evidence="1" id="KW-0862">Zinc</keyword>
<dbReference type="GO" id="GO:0008270">
    <property type="term" value="F:zinc ion binding"/>
    <property type="evidence" value="ECO:0007669"/>
    <property type="project" value="UniProtKB-KW"/>
</dbReference>
<name>A0AAD8WVJ1_LOLMU</name>
<organism evidence="4 5">
    <name type="scientific">Lolium multiflorum</name>
    <name type="common">Italian ryegrass</name>
    <name type="synonym">Lolium perenne subsp. multiflorum</name>
    <dbReference type="NCBI Taxonomy" id="4521"/>
    <lineage>
        <taxon>Eukaryota</taxon>
        <taxon>Viridiplantae</taxon>
        <taxon>Streptophyta</taxon>
        <taxon>Embryophyta</taxon>
        <taxon>Tracheophyta</taxon>
        <taxon>Spermatophyta</taxon>
        <taxon>Magnoliopsida</taxon>
        <taxon>Liliopsida</taxon>
        <taxon>Poales</taxon>
        <taxon>Poaceae</taxon>
        <taxon>BOP clade</taxon>
        <taxon>Pooideae</taxon>
        <taxon>Poodae</taxon>
        <taxon>Poeae</taxon>
        <taxon>Poeae Chloroplast Group 2 (Poeae type)</taxon>
        <taxon>Loliodinae</taxon>
        <taxon>Loliinae</taxon>
        <taxon>Lolium</taxon>
    </lineage>
</organism>
<accession>A0AAD8WVJ1</accession>
<dbReference type="InterPro" id="IPR018289">
    <property type="entry name" value="MULE_transposase_dom"/>
</dbReference>
<evidence type="ECO:0000256" key="1">
    <source>
        <dbReference type="PROSITE-ProRule" id="PRU00325"/>
    </source>
</evidence>
<dbReference type="Proteomes" id="UP001231189">
    <property type="component" value="Unassembled WGS sequence"/>
</dbReference>
<dbReference type="PANTHER" id="PTHR31973">
    <property type="entry name" value="POLYPROTEIN, PUTATIVE-RELATED"/>
    <property type="match status" value="1"/>
</dbReference>
<keyword evidence="1" id="KW-0863">Zinc-finger</keyword>
<dbReference type="AlphaFoldDB" id="A0AAD8WVJ1"/>
<feature type="region of interest" description="Disordered" evidence="2">
    <location>
        <begin position="693"/>
        <end position="717"/>
    </location>
</feature>
<gene>
    <name evidence="4" type="ORF">QYE76_043425</name>
</gene>
<dbReference type="EMBL" id="JAUUTY010000002">
    <property type="protein sequence ID" value="KAK1682577.1"/>
    <property type="molecule type" value="Genomic_DNA"/>
</dbReference>
<comment type="caution">
    <text evidence="4">The sequence shown here is derived from an EMBL/GenBank/DDBJ whole genome shotgun (WGS) entry which is preliminary data.</text>
</comment>